<comment type="caution">
    <text evidence="10">The sequence shown here is derived from an EMBL/GenBank/DDBJ whole genome shotgun (WGS) entry which is preliminary data.</text>
</comment>
<dbReference type="GO" id="GO:0003848">
    <property type="term" value="F:2-amino-4-hydroxy-6-hydroxymethyldihydropteridine diphosphokinase activity"/>
    <property type="evidence" value="ECO:0007669"/>
    <property type="project" value="UniProtKB-EC"/>
</dbReference>
<evidence type="ECO:0000256" key="2">
    <source>
        <dbReference type="ARBA" id="ARBA00005051"/>
    </source>
</evidence>
<evidence type="ECO:0000313" key="11">
    <source>
        <dbReference type="Proteomes" id="UP000774000"/>
    </source>
</evidence>
<dbReference type="InterPro" id="IPR035907">
    <property type="entry name" value="Hppk_sf"/>
</dbReference>
<keyword evidence="8" id="KW-0289">Folate biosynthesis</keyword>
<dbReference type="PANTHER" id="PTHR43071">
    <property type="entry name" value="2-AMINO-4-HYDROXY-6-HYDROXYMETHYLDIHYDROPTERIDINE PYROPHOSPHOKINASE"/>
    <property type="match status" value="1"/>
</dbReference>
<keyword evidence="11" id="KW-1185">Reference proteome</keyword>
<dbReference type="AlphaFoldDB" id="A0A939BPH5"/>
<dbReference type="SUPFAM" id="SSF55083">
    <property type="entry name" value="6-hydroxymethyl-7,8-dihydropterin pyrophosphokinase, HPPK"/>
    <property type="match status" value="1"/>
</dbReference>
<keyword evidence="7" id="KW-0067">ATP-binding</keyword>
<dbReference type="GO" id="GO:0016301">
    <property type="term" value="F:kinase activity"/>
    <property type="evidence" value="ECO:0007669"/>
    <property type="project" value="UniProtKB-KW"/>
</dbReference>
<dbReference type="Gene3D" id="3.30.70.560">
    <property type="entry name" value="7,8-Dihydro-6-hydroxymethylpterin-pyrophosphokinase HPPK"/>
    <property type="match status" value="1"/>
</dbReference>
<evidence type="ECO:0000256" key="3">
    <source>
        <dbReference type="ARBA" id="ARBA00013253"/>
    </source>
</evidence>
<evidence type="ECO:0000259" key="9">
    <source>
        <dbReference type="PROSITE" id="PS00794"/>
    </source>
</evidence>
<dbReference type="GO" id="GO:0005524">
    <property type="term" value="F:ATP binding"/>
    <property type="evidence" value="ECO:0007669"/>
    <property type="project" value="UniProtKB-KW"/>
</dbReference>
<dbReference type="InterPro" id="IPR000550">
    <property type="entry name" value="Hppk"/>
</dbReference>
<keyword evidence="6" id="KW-0418">Kinase</keyword>
<dbReference type="Pfam" id="PF01288">
    <property type="entry name" value="HPPK"/>
    <property type="match status" value="1"/>
</dbReference>
<evidence type="ECO:0000256" key="8">
    <source>
        <dbReference type="ARBA" id="ARBA00022909"/>
    </source>
</evidence>
<dbReference type="EC" id="2.7.6.3" evidence="3"/>
<dbReference type="PANTHER" id="PTHR43071:SF1">
    <property type="entry name" value="2-AMINO-4-HYDROXY-6-HYDROXYMETHYLDIHYDROPTERIDINE PYROPHOSPHOKINASE"/>
    <property type="match status" value="1"/>
</dbReference>
<sequence length="160" mass="18519">MDKAYLGLGTNIGEREKNLRAAVAHIKKTTDVEVTEVSSIYETEPWGYEEQNQFLNLCLKIKTDLKPQELLEKCQQIEKRMGRKREEKWGPRIIDIDILIYDNLEVNTSKLVIPHPRIQERAFVLVPLQELDSNLMIKGKSIAQWLEQVSTSGIINYSSY</sequence>
<evidence type="ECO:0000256" key="7">
    <source>
        <dbReference type="ARBA" id="ARBA00022840"/>
    </source>
</evidence>
<dbReference type="GO" id="GO:0046656">
    <property type="term" value="P:folic acid biosynthetic process"/>
    <property type="evidence" value="ECO:0007669"/>
    <property type="project" value="UniProtKB-KW"/>
</dbReference>
<dbReference type="RefSeq" id="WP_204699921.1">
    <property type="nucleotide sequence ID" value="NZ_JAFBDQ010000001.1"/>
</dbReference>
<keyword evidence="4 10" id="KW-0808">Transferase</keyword>
<reference evidence="10" key="1">
    <citation type="submission" date="2021-01" db="EMBL/GenBank/DDBJ databases">
        <title>Genomic Encyclopedia of Type Strains, Phase IV (KMG-IV): sequencing the most valuable type-strain genomes for metagenomic binning, comparative biology and taxonomic classification.</title>
        <authorList>
            <person name="Goeker M."/>
        </authorList>
    </citation>
    <scope>NUCLEOTIDE SEQUENCE</scope>
    <source>
        <strain evidence="10">DSM 23230</strain>
    </source>
</reference>
<evidence type="ECO:0000256" key="4">
    <source>
        <dbReference type="ARBA" id="ARBA00022679"/>
    </source>
</evidence>
<dbReference type="PROSITE" id="PS00794">
    <property type="entry name" value="HPPK"/>
    <property type="match status" value="1"/>
</dbReference>
<dbReference type="EMBL" id="JAFBDQ010000001">
    <property type="protein sequence ID" value="MBM7555189.1"/>
    <property type="molecule type" value="Genomic_DNA"/>
</dbReference>
<dbReference type="NCBIfam" id="TIGR01498">
    <property type="entry name" value="folK"/>
    <property type="match status" value="1"/>
</dbReference>
<feature type="domain" description="7,8-dihydro-6-hydroxymethylpterin-pyrophosphokinase" evidence="9">
    <location>
        <begin position="88"/>
        <end position="99"/>
    </location>
</feature>
<evidence type="ECO:0000313" key="10">
    <source>
        <dbReference type="EMBL" id="MBM7555189.1"/>
    </source>
</evidence>
<dbReference type="CDD" id="cd00483">
    <property type="entry name" value="HPPK"/>
    <property type="match status" value="1"/>
</dbReference>
<evidence type="ECO:0000256" key="1">
    <source>
        <dbReference type="ARBA" id="ARBA00000198"/>
    </source>
</evidence>
<organism evidence="10 11">
    <name type="scientific">Halanaerobacter jeridensis</name>
    <dbReference type="NCBI Taxonomy" id="706427"/>
    <lineage>
        <taxon>Bacteria</taxon>
        <taxon>Bacillati</taxon>
        <taxon>Bacillota</taxon>
        <taxon>Clostridia</taxon>
        <taxon>Halanaerobiales</taxon>
        <taxon>Halobacteroidaceae</taxon>
        <taxon>Halanaerobacter</taxon>
    </lineage>
</organism>
<evidence type="ECO:0000256" key="6">
    <source>
        <dbReference type="ARBA" id="ARBA00022777"/>
    </source>
</evidence>
<dbReference type="Proteomes" id="UP000774000">
    <property type="component" value="Unassembled WGS sequence"/>
</dbReference>
<evidence type="ECO:0000256" key="5">
    <source>
        <dbReference type="ARBA" id="ARBA00022741"/>
    </source>
</evidence>
<gene>
    <name evidence="10" type="ORF">JOC47_000013</name>
</gene>
<comment type="catalytic activity">
    <reaction evidence="1">
        <text>6-hydroxymethyl-7,8-dihydropterin + ATP = (7,8-dihydropterin-6-yl)methyl diphosphate + AMP + H(+)</text>
        <dbReference type="Rhea" id="RHEA:11412"/>
        <dbReference type="ChEBI" id="CHEBI:15378"/>
        <dbReference type="ChEBI" id="CHEBI:30616"/>
        <dbReference type="ChEBI" id="CHEBI:44841"/>
        <dbReference type="ChEBI" id="CHEBI:72950"/>
        <dbReference type="ChEBI" id="CHEBI:456215"/>
        <dbReference type="EC" id="2.7.6.3"/>
    </reaction>
</comment>
<comment type="pathway">
    <text evidence="2">Cofactor biosynthesis; tetrahydrofolate biosynthesis; 2-amino-4-hydroxy-6-hydroxymethyl-7,8-dihydropteridine diphosphate from 7,8-dihydroneopterin triphosphate: step 4/4.</text>
</comment>
<accession>A0A939BPH5</accession>
<name>A0A939BPH5_9FIRM</name>
<proteinExistence type="predicted"/>
<keyword evidence="5" id="KW-0547">Nucleotide-binding</keyword>
<protein>
    <recommendedName>
        <fullName evidence="3">2-amino-4-hydroxy-6-hydroxymethyldihydropteridine diphosphokinase</fullName>
        <ecNumber evidence="3">2.7.6.3</ecNumber>
    </recommendedName>
</protein>